<keyword evidence="1" id="KW-0805">Transcription regulation</keyword>
<proteinExistence type="predicted"/>
<comment type="caution">
    <text evidence="5">The sequence shown here is derived from an EMBL/GenBank/DDBJ whole genome shotgun (WGS) entry which is preliminary data.</text>
</comment>
<sequence length="121" mass="13778">MSRRALVEACNPSRHIMARVGDTWSMLIVIALRDGPLRFNELKRAIHHASQRMLTLSLRGLERDGLVTRTVTPTKPPRVDYELTALGHSLRRPVEALGSWAIEHQKKIERAQQKYDAATSR</sequence>
<dbReference type="AlphaFoldDB" id="A0A2W5T0G1"/>
<feature type="domain" description="HTH hxlR-type" evidence="4">
    <location>
        <begin position="10"/>
        <end position="109"/>
    </location>
</feature>
<dbReference type="InterPro" id="IPR002577">
    <property type="entry name" value="HTH_HxlR"/>
</dbReference>
<dbReference type="SUPFAM" id="SSF46785">
    <property type="entry name" value="Winged helix' DNA-binding domain"/>
    <property type="match status" value="1"/>
</dbReference>
<evidence type="ECO:0000259" key="4">
    <source>
        <dbReference type="PROSITE" id="PS51118"/>
    </source>
</evidence>
<dbReference type="EMBL" id="QFQP01000045">
    <property type="protein sequence ID" value="PZR05386.1"/>
    <property type="molecule type" value="Genomic_DNA"/>
</dbReference>
<evidence type="ECO:0000313" key="6">
    <source>
        <dbReference type="Proteomes" id="UP000249061"/>
    </source>
</evidence>
<dbReference type="PANTHER" id="PTHR33204">
    <property type="entry name" value="TRANSCRIPTIONAL REGULATOR, MARR FAMILY"/>
    <property type="match status" value="1"/>
</dbReference>
<accession>A0A2W5T0G1</accession>
<dbReference type="GO" id="GO:0003677">
    <property type="term" value="F:DNA binding"/>
    <property type="evidence" value="ECO:0007669"/>
    <property type="project" value="UniProtKB-KW"/>
</dbReference>
<protein>
    <submittedName>
        <fullName evidence="5">Transcriptional regulator</fullName>
    </submittedName>
</protein>
<gene>
    <name evidence="5" type="ORF">DI536_32455</name>
</gene>
<name>A0A2W5T0G1_9BACT</name>
<dbReference type="InterPro" id="IPR036390">
    <property type="entry name" value="WH_DNA-bd_sf"/>
</dbReference>
<keyword evidence="3" id="KW-0804">Transcription</keyword>
<dbReference type="Proteomes" id="UP000249061">
    <property type="component" value="Unassembled WGS sequence"/>
</dbReference>
<dbReference type="PROSITE" id="PS51118">
    <property type="entry name" value="HTH_HXLR"/>
    <property type="match status" value="1"/>
</dbReference>
<dbReference type="PANTHER" id="PTHR33204:SF39">
    <property type="entry name" value="TRANSCRIPTIONAL REGULATORY PROTEIN"/>
    <property type="match status" value="1"/>
</dbReference>
<evidence type="ECO:0000256" key="3">
    <source>
        <dbReference type="ARBA" id="ARBA00023163"/>
    </source>
</evidence>
<reference evidence="5 6" key="1">
    <citation type="submission" date="2017-08" db="EMBL/GenBank/DDBJ databases">
        <title>Infants hospitalized years apart are colonized by the same room-sourced microbial strains.</title>
        <authorList>
            <person name="Brooks B."/>
            <person name="Olm M.R."/>
            <person name="Firek B.A."/>
            <person name="Baker R."/>
            <person name="Thomas B.C."/>
            <person name="Morowitz M.J."/>
            <person name="Banfield J.F."/>
        </authorList>
    </citation>
    <scope>NUCLEOTIDE SEQUENCE [LARGE SCALE GENOMIC DNA]</scope>
    <source>
        <strain evidence="5">S2_003_000_R2_14</strain>
    </source>
</reference>
<organism evidence="5 6">
    <name type="scientific">Archangium gephyra</name>
    <dbReference type="NCBI Taxonomy" id="48"/>
    <lineage>
        <taxon>Bacteria</taxon>
        <taxon>Pseudomonadati</taxon>
        <taxon>Myxococcota</taxon>
        <taxon>Myxococcia</taxon>
        <taxon>Myxococcales</taxon>
        <taxon>Cystobacterineae</taxon>
        <taxon>Archangiaceae</taxon>
        <taxon>Archangium</taxon>
    </lineage>
</organism>
<dbReference type="Gene3D" id="1.10.10.10">
    <property type="entry name" value="Winged helix-like DNA-binding domain superfamily/Winged helix DNA-binding domain"/>
    <property type="match status" value="1"/>
</dbReference>
<keyword evidence="2" id="KW-0238">DNA-binding</keyword>
<evidence type="ECO:0000256" key="2">
    <source>
        <dbReference type="ARBA" id="ARBA00023125"/>
    </source>
</evidence>
<dbReference type="InterPro" id="IPR036388">
    <property type="entry name" value="WH-like_DNA-bd_sf"/>
</dbReference>
<evidence type="ECO:0000313" key="5">
    <source>
        <dbReference type="EMBL" id="PZR05386.1"/>
    </source>
</evidence>
<dbReference type="Pfam" id="PF01638">
    <property type="entry name" value="HxlR"/>
    <property type="match status" value="1"/>
</dbReference>
<evidence type="ECO:0000256" key="1">
    <source>
        <dbReference type="ARBA" id="ARBA00023015"/>
    </source>
</evidence>